<dbReference type="OrthoDB" id="1930691at2759"/>
<keyword evidence="3" id="KW-1185">Reference proteome</keyword>
<dbReference type="InterPro" id="IPR002110">
    <property type="entry name" value="Ankyrin_rpt"/>
</dbReference>
<reference evidence="2 3" key="1">
    <citation type="journal article" date="2017" name="Mol. Plant">
        <title>The Genome of Medicinal Plant Macleaya cordata Provides New Insights into Benzylisoquinoline Alkaloids Metabolism.</title>
        <authorList>
            <person name="Liu X."/>
            <person name="Liu Y."/>
            <person name="Huang P."/>
            <person name="Ma Y."/>
            <person name="Qing Z."/>
            <person name="Tang Q."/>
            <person name="Cao H."/>
            <person name="Cheng P."/>
            <person name="Zheng Y."/>
            <person name="Yuan Z."/>
            <person name="Zhou Y."/>
            <person name="Liu J."/>
            <person name="Tang Z."/>
            <person name="Zhuo Y."/>
            <person name="Zhang Y."/>
            <person name="Yu L."/>
            <person name="Huang J."/>
            <person name="Yang P."/>
            <person name="Peng Q."/>
            <person name="Zhang J."/>
            <person name="Jiang W."/>
            <person name="Zhang Z."/>
            <person name="Lin K."/>
            <person name="Ro D.K."/>
            <person name="Chen X."/>
            <person name="Xiong X."/>
            <person name="Shang Y."/>
            <person name="Huang S."/>
            <person name="Zeng J."/>
        </authorList>
    </citation>
    <scope>NUCLEOTIDE SEQUENCE [LARGE SCALE GENOMIC DNA]</scope>
    <source>
        <strain evidence="3">cv. BLH2017</strain>
        <tissue evidence="2">Root</tissue>
    </source>
</reference>
<dbReference type="InParanoid" id="A0A200PSP9"/>
<dbReference type="EMBL" id="MVGT01004145">
    <property type="protein sequence ID" value="OVA01261.1"/>
    <property type="molecule type" value="Genomic_DNA"/>
</dbReference>
<dbReference type="PANTHER" id="PTHR24121">
    <property type="entry name" value="NO MECHANORECEPTOR POTENTIAL C, ISOFORM D-RELATED"/>
    <property type="match status" value="1"/>
</dbReference>
<dbReference type="OMA" id="EDHWENI"/>
<comment type="caution">
    <text evidence="2">The sequence shown here is derived from an EMBL/GenBank/DDBJ whole genome shotgun (WGS) entry which is preliminary data.</text>
</comment>
<evidence type="ECO:0000256" key="1">
    <source>
        <dbReference type="PROSITE-ProRule" id="PRU00023"/>
    </source>
</evidence>
<protein>
    <submittedName>
        <fullName evidence="2">Ankyrin repeat</fullName>
    </submittedName>
</protein>
<gene>
    <name evidence="2" type="ORF">BVC80_1653g62</name>
</gene>
<dbReference type="Pfam" id="PF12796">
    <property type="entry name" value="Ank_2"/>
    <property type="match status" value="1"/>
</dbReference>
<organism evidence="2 3">
    <name type="scientific">Macleaya cordata</name>
    <name type="common">Five-seeded plume-poppy</name>
    <name type="synonym">Bocconia cordata</name>
    <dbReference type="NCBI Taxonomy" id="56857"/>
    <lineage>
        <taxon>Eukaryota</taxon>
        <taxon>Viridiplantae</taxon>
        <taxon>Streptophyta</taxon>
        <taxon>Embryophyta</taxon>
        <taxon>Tracheophyta</taxon>
        <taxon>Spermatophyta</taxon>
        <taxon>Magnoliopsida</taxon>
        <taxon>Ranunculales</taxon>
        <taxon>Papaveraceae</taxon>
        <taxon>Papaveroideae</taxon>
        <taxon>Macleaya</taxon>
    </lineage>
</organism>
<feature type="repeat" description="ANK" evidence="1">
    <location>
        <begin position="74"/>
        <end position="106"/>
    </location>
</feature>
<dbReference type="Gene3D" id="1.25.40.20">
    <property type="entry name" value="Ankyrin repeat-containing domain"/>
    <property type="match status" value="1"/>
</dbReference>
<dbReference type="AlphaFoldDB" id="A0A200PSP9"/>
<dbReference type="PANTHER" id="PTHR24121:SF15">
    <property type="entry name" value="ANKYRIN REPEAT PROTEIN"/>
    <property type="match status" value="1"/>
</dbReference>
<dbReference type="PROSITE" id="PS50297">
    <property type="entry name" value="ANK_REP_REGION"/>
    <property type="match status" value="2"/>
</dbReference>
<keyword evidence="1" id="KW-0040">ANK repeat</keyword>
<sequence length="177" mass="19703">MNIEQAAREDHWENIVSLMESSVVAFEKMVHHICTLSLEDPLVNVLIAFKKTSLAVDVVGVIEDTKVLEKENFKGDTALHVAASMENITVARALLDRNPKLIFKTNSFNETPLHKAALNGHSDIFWELVVRGSDVLARRKDGTTILHCAVIENQFGILLATHKKSTLLIGFPSFLQT</sequence>
<evidence type="ECO:0000313" key="2">
    <source>
        <dbReference type="EMBL" id="OVA01261.1"/>
    </source>
</evidence>
<dbReference type="STRING" id="56857.A0A200PSP9"/>
<dbReference type="InterPro" id="IPR036770">
    <property type="entry name" value="Ankyrin_rpt-contain_sf"/>
</dbReference>
<dbReference type="SMART" id="SM00248">
    <property type="entry name" value="ANK"/>
    <property type="match status" value="2"/>
</dbReference>
<name>A0A200PSP9_MACCD</name>
<feature type="repeat" description="ANK" evidence="1">
    <location>
        <begin position="108"/>
        <end position="140"/>
    </location>
</feature>
<dbReference type="SUPFAM" id="SSF48403">
    <property type="entry name" value="Ankyrin repeat"/>
    <property type="match status" value="1"/>
</dbReference>
<accession>A0A200PSP9</accession>
<proteinExistence type="predicted"/>
<dbReference type="PROSITE" id="PS50088">
    <property type="entry name" value="ANK_REPEAT"/>
    <property type="match status" value="2"/>
</dbReference>
<dbReference type="Proteomes" id="UP000195402">
    <property type="component" value="Unassembled WGS sequence"/>
</dbReference>
<evidence type="ECO:0000313" key="3">
    <source>
        <dbReference type="Proteomes" id="UP000195402"/>
    </source>
</evidence>